<gene>
    <name evidence="2" type="ORF">HMPREF3233_00547</name>
</gene>
<dbReference type="PATRIC" id="fig|39777.7.peg.535"/>
<comment type="caution">
    <text evidence="2">The sequence shown here is derived from an EMBL/GenBank/DDBJ whole genome shotgun (WGS) entry which is preliminary data.</text>
</comment>
<dbReference type="Pfam" id="PF08821">
    <property type="entry name" value="CGGC"/>
    <property type="match status" value="1"/>
</dbReference>
<dbReference type="AlphaFoldDB" id="A0A133S663"/>
<proteinExistence type="predicted"/>
<dbReference type="STRING" id="39777.B7L28_00525"/>
<feature type="domain" description="CGGC" evidence="1">
    <location>
        <begin position="4"/>
        <end position="100"/>
    </location>
</feature>
<dbReference type="RefSeq" id="WP_005376431.1">
    <property type="nucleotide sequence ID" value="NZ_CACRUN010000009.1"/>
</dbReference>
<sequence>MSKKIAVLVNEDTMQRCSCGGCLKAYMNKVDSFERYADEDTELVGFTHSGGDLEKKLASFKKNGVTTIHLSTCTRGKNDNYESIARQCAAAGFDVVGYTHGGAVSKDGKVAIELVGESNN</sequence>
<accession>A0A133S663</accession>
<organism evidence="2">
    <name type="scientific">Veillonella atypica</name>
    <dbReference type="NCBI Taxonomy" id="39777"/>
    <lineage>
        <taxon>Bacteria</taxon>
        <taxon>Bacillati</taxon>
        <taxon>Bacillota</taxon>
        <taxon>Negativicutes</taxon>
        <taxon>Veillonellales</taxon>
        <taxon>Veillonellaceae</taxon>
        <taxon>Veillonella</taxon>
    </lineage>
</organism>
<dbReference type="KEGG" id="vat:B7L28_00525"/>
<protein>
    <submittedName>
        <fullName evidence="2">CGGC domain protein</fullName>
    </submittedName>
</protein>
<dbReference type="EMBL" id="LRQT01000012">
    <property type="protein sequence ID" value="KXA65169.1"/>
    <property type="molecule type" value="Genomic_DNA"/>
</dbReference>
<name>A0A133S663_9FIRM</name>
<dbReference type="Proteomes" id="UP000070226">
    <property type="component" value="Unassembled WGS sequence"/>
</dbReference>
<reference evidence="2 3" key="1">
    <citation type="submission" date="2016-01" db="EMBL/GenBank/DDBJ databases">
        <authorList>
            <person name="Oliw E.H."/>
        </authorList>
    </citation>
    <scope>NUCLEOTIDE SEQUENCE [LARGE SCALE GENOMIC DNA]</scope>
    <source>
        <strain evidence="2 3">CMW7756B</strain>
    </source>
</reference>
<dbReference type="SMART" id="SM01078">
    <property type="entry name" value="CGGC"/>
    <property type="match status" value="1"/>
</dbReference>
<evidence type="ECO:0000313" key="3">
    <source>
        <dbReference type="Proteomes" id="UP000070226"/>
    </source>
</evidence>
<evidence type="ECO:0000313" key="2">
    <source>
        <dbReference type="EMBL" id="KXA65169.1"/>
    </source>
</evidence>
<evidence type="ECO:0000259" key="1">
    <source>
        <dbReference type="SMART" id="SM01078"/>
    </source>
</evidence>
<dbReference type="InterPro" id="IPR014925">
    <property type="entry name" value="CGGC_dom"/>
</dbReference>